<protein>
    <submittedName>
        <fullName evidence="1">Uncharacterized protein</fullName>
    </submittedName>
</protein>
<proteinExistence type="predicted"/>
<reference evidence="1" key="2">
    <citation type="journal article" date="2015" name="Data Brief">
        <title>Shoot transcriptome of the giant reed, Arundo donax.</title>
        <authorList>
            <person name="Barrero R.A."/>
            <person name="Guerrero F.D."/>
            <person name="Moolhuijzen P."/>
            <person name="Goolsby J.A."/>
            <person name="Tidwell J."/>
            <person name="Bellgard S.E."/>
            <person name="Bellgard M.I."/>
        </authorList>
    </citation>
    <scope>NUCLEOTIDE SEQUENCE</scope>
    <source>
        <tissue evidence="1">Shoot tissue taken approximately 20 cm above the soil surface</tissue>
    </source>
</reference>
<evidence type="ECO:0000313" key="1">
    <source>
        <dbReference type="EMBL" id="JAD17576.1"/>
    </source>
</evidence>
<dbReference type="EMBL" id="GBRH01280319">
    <property type="protein sequence ID" value="JAD17576.1"/>
    <property type="molecule type" value="Transcribed_RNA"/>
</dbReference>
<reference evidence="1" key="1">
    <citation type="submission" date="2014-09" db="EMBL/GenBank/DDBJ databases">
        <authorList>
            <person name="Magalhaes I.L.F."/>
            <person name="Oliveira U."/>
            <person name="Santos F.R."/>
            <person name="Vidigal T.H.D.A."/>
            <person name="Brescovit A.D."/>
            <person name="Santos A.J."/>
        </authorList>
    </citation>
    <scope>NUCLEOTIDE SEQUENCE</scope>
    <source>
        <tissue evidence="1">Shoot tissue taken approximately 20 cm above the soil surface</tissue>
    </source>
</reference>
<organism evidence="1">
    <name type="scientific">Arundo donax</name>
    <name type="common">Giant reed</name>
    <name type="synonym">Donax arundinaceus</name>
    <dbReference type="NCBI Taxonomy" id="35708"/>
    <lineage>
        <taxon>Eukaryota</taxon>
        <taxon>Viridiplantae</taxon>
        <taxon>Streptophyta</taxon>
        <taxon>Embryophyta</taxon>
        <taxon>Tracheophyta</taxon>
        <taxon>Spermatophyta</taxon>
        <taxon>Magnoliopsida</taxon>
        <taxon>Liliopsida</taxon>
        <taxon>Poales</taxon>
        <taxon>Poaceae</taxon>
        <taxon>PACMAD clade</taxon>
        <taxon>Arundinoideae</taxon>
        <taxon>Arundineae</taxon>
        <taxon>Arundo</taxon>
    </lineage>
</organism>
<accession>A0A0A8XUP8</accession>
<sequence>MPVISTAPSTNQRNCSKFVIDFFVF</sequence>
<dbReference type="AlphaFoldDB" id="A0A0A8XUP8"/>
<name>A0A0A8XUP8_ARUDO</name>